<accession>A0AA37GW39</accession>
<evidence type="ECO:0000313" key="2">
    <source>
        <dbReference type="EMBL" id="GJC87486.1"/>
    </source>
</evidence>
<dbReference type="Proteomes" id="UP001055172">
    <property type="component" value="Unassembled WGS sequence"/>
</dbReference>
<proteinExistence type="predicted"/>
<feature type="compositionally biased region" description="Polar residues" evidence="1">
    <location>
        <begin position="38"/>
        <end position="57"/>
    </location>
</feature>
<name>A0AA37GW39_9PEZI</name>
<protein>
    <submittedName>
        <fullName evidence="2">Uncharacterized protein</fullName>
    </submittedName>
</protein>
<feature type="region of interest" description="Disordered" evidence="1">
    <location>
        <begin position="38"/>
        <end position="138"/>
    </location>
</feature>
<feature type="region of interest" description="Disordered" evidence="1">
    <location>
        <begin position="1"/>
        <end position="23"/>
    </location>
</feature>
<keyword evidence="3" id="KW-1185">Reference proteome</keyword>
<dbReference type="EMBL" id="BPPX01000026">
    <property type="protein sequence ID" value="GJC87486.1"/>
    <property type="molecule type" value="Genomic_DNA"/>
</dbReference>
<evidence type="ECO:0000256" key="1">
    <source>
        <dbReference type="SAM" id="MobiDB-lite"/>
    </source>
</evidence>
<organism evidence="2 3">
    <name type="scientific">Colletotrichum liriopes</name>
    <dbReference type="NCBI Taxonomy" id="708192"/>
    <lineage>
        <taxon>Eukaryota</taxon>
        <taxon>Fungi</taxon>
        <taxon>Dikarya</taxon>
        <taxon>Ascomycota</taxon>
        <taxon>Pezizomycotina</taxon>
        <taxon>Sordariomycetes</taxon>
        <taxon>Hypocreomycetidae</taxon>
        <taxon>Glomerellales</taxon>
        <taxon>Glomerellaceae</taxon>
        <taxon>Colletotrichum</taxon>
        <taxon>Colletotrichum spaethianum species complex</taxon>
    </lineage>
</organism>
<feature type="compositionally biased region" description="Basic and acidic residues" evidence="1">
    <location>
        <begin position="105"/>
        <end position="138"/>
    </location>
</feature>
<dbReference type="AlphaFoldDB" id="A0AA37GW39"/>
<reference evidence="2 3" key="1">
    <citation type="submission" date="2021-07" db="EMBL/GenBank/DDBJ databases">
        <title>Genome data of Colletotrichum spaethianum.</title>
        <authorList>
            <person name="Utami Y.D."/>
            <person name="Hiruma K."/>
        </authorList>
    </citation>
    <scope>NUCLEOTIDE SEQUENCE [LARGE SCALE GENOMIC DNA]</scope>
    <source>
        <strain evidence="2 3">MAFF 242679</strain>
    </source>
</reference>
<sequence>MDARLAEQTNPASSSKRQAAETRHSHLHWVMLYTSQQCDESTLRTLTRPSRGISTLSPDEAASVPLDPDGNSTGTTRKTWEQRRAKTPTTIGRESSDGQDDDVEQAQHQERDVREDAHERNIRHIDTYDEDADYSRHV</sequence>
<evidence type="ECO:0000313" key="3">
    <source>
        <dbReference type="Proteomes" id="UP001055172"/>
    </source>
</evidence>
<gene>
    <name evidence="2" type="ORF">ColLi_10324</name>
</gene>
<comment type="caution">
    <text evidence="2">The sequence shown here is derived from an EMBL/GenBank/DDBJ whole genome shotgun (WGS) entry which is preliminary data.</text>
</comment>
<feature type="compositionally biased region" description="Polar residues" evidence="1">
    <location>
        <begin position="7"/>
        <end position="17"/>
    </location>
</feature>